<keyword evidence="2" id="KW-1185">Reference proteome</keyword>
<dbReference type="EMBL" id="JABCKV010001831">
    <property type="protein sequence ID" value="KAG5639865.1"/>
    <property type="molecule type" value="Genomic_DNA"/>
</dbReference>
<organism evidence="1 2">
    <name type="scientific">Asterophora parasitica</name>
    <dbReference type="NCBI Taxonomy" id="117018"/>
    <lineage>
        <taxon>Eukaryota</taxon>
        <taxon>Fungi</taxon>
        <taxon>Dikarya</taxon>
        <taxon>Basidiomycota</taxon>
        <taxon>Agaricomycotina</taxon>
        <taxon>Agaricomycetes</taxon>
        <taxon>Agaricomycetidae</taxon>
        <taxon>Agaricales</taxon>
        <taxon>Tricholomatineae</taxon>
        <taxon>Lyophyllaceae</taxon>
        <taxon>Asterophora</taxon>
    </lineage>
</organism>
<protein>
    <submittedName>
        <fullName evidence="1">Uncharacterized protein</fullName>
    </submittedName>
</protein>
<gene>
    <name evidence="1" type="ORF">DXG03_002755</name>
</gene>
<dbReference type="Proteomes" id="UP000775547">
    <property type="component" value="Unassembled WGS sequence"/>
</dbReference>
<evidence type="ECO:0000313" key="2">
    <source>
        <dbReference type="Proteomes" id="UP000775547"/>
    </source>
</evidence>
<evidence type="ECO:0000313" key="1">
    <source>
        <dbReference type="EMBL" id="KAG5639865.1"/>
    </source>
</evidence>
<name>A0A9P7G2V5_9AGAR</name>
<dbReference type="AlphaFoldDB" id="A0A9P7G2V5"/>
<dbReference type="OrthoDB" id="3247730at2759"/>
<reference evidence="1" key="1">
    <citation type="submission" date="2020-07" db="EMBL/GenBank/DDBJ databases">
        <authorList>
            <person name="Nieuwenhuis M."/>
            <person name="Van De Peppel L.J.J."/>
        </authorList>
    </citation>
    <scope>NUCLEOTIDE SEQUENCE</scope>
    <source>
        <strain evidence="1">AP01</strain>
        <tissue evidence="1">Mycelium</tissue>
    </source>
</reference>
<sequence>MKQIGGYHMGLEAAVCIAESLQIDIGEPTEFNKQHMEWPINDWLSDHGMLHVKAAFLEWPRGEGRRPGMFFLTKSRQVPYAQPVDDLAEEPNDVKVKDWLKQNGAGDVEWLSLLDCYNITLLGAEPKRTGTKFKQYATEEEFAKAMGLHLPDGL</sequence>
<accession>A0A9P7G2V5</accession>
<proteinExistence type="predicted"/>
<reference evidence="1" key="2">
    <citation type="submission" date="2021-10" db="EMBL/GenBank/DDBJ databases">
        <title>Phylogenomics reveals ancestral predisposition of the termite-cultivated fungus Termitomyces towards a domesticated lifestyle.</title>
        <authorList>
            <person name="Auxier B."/>
            <person name="Grum-Grzhimaylo A."/>
            <person name="Cardenas M.E."/>
            <person name="Lodge J.D."/>
            <person name="Laessoe T."/>
            <person name="Pedersen O."/>
            <person name="Smith M.E."/>
            <person name="Kuyper T.W."/>
            <person name="Franco-Molano E.A."/>
            <person name="Baroni T.J."/>
            <person name="Aanen D.K."/>
        </authorList>
    </citation>
    <scope>NUCLEOTIDE SEQUENCE</scope>
    <source>
        <strain evidence="1">AP01</strain>
        <tissue evidence="1">Mycelium</tissue>
    </source>
</reference>
<comment type="caution">
    <text evidence="1">The sequence shown here is derived from an EMBL/GenBank/DDBJ whole genome shotgun (WGS) entry which is preliminary data.</text>
</comment>